<feature type="compositionally biased region" description="Low complexity" evidence="9">
    <location>
        <begin position="1527"/>
        <end position="1544"/>
    </location>
</feature>
<evidence type="ECO:0000313" key="11">
    <source>
        <dbReference type="EMBL" id="KAF5311065.1"/>
    </source>
</evidence>
<dbReference type="SUPFAM" id="SSF57850">
    <property type="entry name" value="RING/U-box"/>
    <property type="match status" value="1"/>
</dbReference>
<dbReference type="InterPro" id="IPR013083">
    <property type="entry name" value="Znf_RING/FYVE/PHD"/>
</dbReference>
<feature type="region of interest" description="Disordered" evidence="9">
    <location>
        <begin position="155"/>
        <end position="184"/>
    </location>
</feature>
<keyword evidence="5" id="KW-0863">Zinc-finger</keyword>
<keyword evidence="4" id="KW-0677">Repeat</keyword>
<keyword evidence="3" id="KW-0479">Metal-binding</keyword>
<dbReference type="PANTHER" id="PTHR22770">
    <property type="entry name" value="UBIQUITIN CONJUGATING ENZYME 7 INTERACTING PROTEIN-RELATED"/>
    <property type="match status" value="1"/>
</dbReference>
<evidence type="ECO:0000256" key="6">
    <source>
        <dbReference type="ARBA" id="ARBA00022786"/>
    </source>
</evidence>
<evidence type="ECO:0000256" key="4">
    <source>
        <dbReference type="ARBA" id="ARBA00022737"/>
    </source>
</evidence>
<feature type="compositionally biased region" description="Basic and acidic residues" evidence="9">
    <location>
        <begin position="1833"/>
        <end position="1843"/>
    </location>
</feature>
<evidence type="ECO:0000256" key="7">
    <source>
        <dbReference type="ARBA" id="ARBA00022833"/>
    </source>
</evidence>
<dbReference type="Pfam" id="PF26200">
    <property type="entry name" value="Rcat_RNF216"/>
    <property type="match status" value="1"/>
</dbReference>
<organism evidence="11 12">
    <name type="scientific">Psilocybe cf. subviscida</name>
    <dbReference type="NCBI Taxonomy" id="2480587"/>
    <lineage>
        <taxon>Eukaryota</taxon>
        <taxon>Fungi</taxon>
        <taxon>Dikarya</taxon>
        <taxon>Basidiomycota</taxon>
        <taxon>Agaricomycotina</taxon>
        <taxon>Agaricomycetes</taxon>
        <taxon>Agaricomycetidae</taxon>
        <taxon>Agaricales</taxon>
        <taxon>Agaricineae</taxon>
        <taxon>Strophariaceae</taxon>
        <taxon>Psilocybe</taxon>
    </lineage>
</organism>
<dbReference type="InterPro" id="IPR051628">
    <property type="entry name" value="LUBAC_E3_Ligases"/>
</dbReference>
<feature type="domain" description="RING-type" evidence="10">
    <location>
        <begin position="1124"/>
        <end position="1381"/>
    </location>
</feature>
<feature type="region of interest" description="Disordered" evidence="9">
    <location>
        <begin position="876"/>
        <end position="911"/>
    </location>
</feature>
<comment type="caution">
    <text evidence="11">The sequence shown here is derived from an EMBL/GenBank/DDBJ whole genome shotgun (WGS) entry which is preliminary data.</text>
</comment>
<dbReference type="InterPro" id="IPR047545">
    <property type="entry name" value="BRcat_RBR_RNF216"/>
</dbReference>
<dbReference type="GO" id="GO:0016740">
    <property type="term" value="F:transferase activity"/>
    <property type="evidence" value="ECO:0007669"/>
    <property type="project" value="UniProtKB-KW"/>
</dbReference>
<keyword evidence="2" id="KW-0808">Transferase</keyword>
<proteinExistence type="predicted"/>
<feature type="region of interest" description="Disordered" evidence="9">
    <location>
        <begin position="1809"/>
        <end position="1843"/>
    </location>
</feature>
<dbReference type="Proteomes" id="UP000567179">
    <property type="component" value="Unassembled WGS sequence"/>
</dbReference>
<feature type="compositionally biased region" description="Basic and acidic residues" evidence="9">
    <location>
        <begin position="98"/>
        <end position="107"/>
    </location>
</feature>
<evidence type="ECO:0000256" key="3">
    <source>
        <dbReference type="ARBA" id="ARBA00022723"/>
    </source>
</evidence>
<dbReference type="CDD" id="cd20339">
    <property type="entry name" value="BRcat_RBR_RNF216"/>
    <property type="match status" value="1"/>
</dbReference>
<keyword evidence="7" id="KW-0862">Zinc</keyword>
<evidence type="ECO:0000256" key="8">
    <source>
        <dbReference type="SAM" id="Coils"/>
    </source>
</evidence>
<feature type="compositionally biased region" description="Low complexity" evidence="9">
    <location>
        <begin position="123"/>
        <end position="143"/>
    </location>
</feature>
<keyword evidence="12" id="KW-1185">Reference proteome</keyword>
<dbReference type="PROSITE" id="PS51873">
    <property type="entry name" value="TRIAD"/>
    <property type="match status" value="1"/>
</dbReference>
<dbReference type="EMBL" id="JAACJJ010000057">
    <property type="protein sequence ID" value="KAF5311065.1"/>
    <property type="molecule type" value="Genomic_DNA"/>
</dbReference>
<reference evidence="11 12" key="1">
    <citation type="journal article" date="2020" name="ISME J.">
        <title>Uncovering the hidden diversity of litter-decomposition mechanisms in mushroom-forming fungi.</title>
        <authorList>
            <person name="Floudas D."/>
            <person name="Bentzer J."/>
            <person name="Ahren D."/>
            <person name="Johansson T."/>
            <person name="Persson P."/>
            <person name="Tunlid A."/>
        </authorList>
    </citation>
    <scope>NUCLEOTIDE SEQUENCE [LARGE SCALE GENOMIC DNA]</scope>
    <source>
        <strain evidence="11 12">CBS 101986</strain>
    </source>
</reference>
<comment type="pathway">
    <text evidence="1">Protein modification; protein ubiquitination.</text>
</comment>
<dbReference type="InterPro" id="IPR047546">
    <property type="entry name" value="Rcat_RBR_RNF216"/>
</dbReference>
<feature type="region of interest" description="Disordered" evidence="9">
    <location>
        <begin position="27"/>
        <end position="143"/>
    </location>
</feature>
<dbReference type="Gene3D" id="3.30.40.10">
    <property type="entry name" value="Zinc/RING finger domain, C3HC4 (zinc finger)"/>
    <property type="match status" value="1"/>
</dbReference>
<dbReference type="InterPro" id="IPR044066">
    <property type="entry name" value="TRIAD_supradom"/>
</dbReference>
<dbReference type="PANTHER" id="PTHR22770:SF47">
    <property type="entry name" value="E3 UBIQUITIN-PROTEIN LIGASE RNF216"/>
    <property type="match status" value="1"/>
</dbReference>
<dbReference type="CDD" id="cd16630">
    <property type="entry name" value="RING-HC_RBR_RNF216"/>
    <property type="match status" value="1"/>
</dbReference>
<dbReference type="OrthoDB" id="10009520at2759"/>
<keyword evidence="8" id="KW-0175">Coiled coil</keyword>
<accession>A0A8H5ESR8</accession>
<feature type="compositionally biased region" description="Low complexity" evidence="9">
    <location>
        <begin position="807"/>
        <end position="820"/>
    </location>
</feature>
<keyword evidence="6" id="KW-0833">Ubl conjugation pathway</keyword>
<dbReference type="Gene3D" id="1.20.120.1750">
    <property type="match status" value="1"/>
</dbReference>
<feature type="coiled-coil region" evidence="8">
    <location>
        <begin position="424"/>
        <end position="501"/>
    </location>
</feature>
<evidence type="ECO:0000259" key="10">
    <source>
        <dbReference type="PROSITE" id="PS51873"/>
    </source>
</evidence>
<evidence type="ECO:0000256" key="5">
    <source>
        <dbReference type="ARBA" id="ARBA00022771"/>
    </source>
</evidence>
<feature type="region of interest" description="Disordered" evidence="9">
    <location>
        <begin position="791"/>
        <end position="822"/>
    </location>
</feature>
<dbReference type="GO" id="GO:0008270">
    <property type="term" value="F:zinc ion binding"/>
    <property type="evidence" value="ECO:0007669"/>
    <property type="project" value="UniProtKB-KW"/>
</dbReference>
<evidence type="ECO:0000256" key="2">
    <source>
        <dbReference type="ARBA" id="ARBA00022679"/>
    </source>
</evidence>
<feature type="region of interest" description="Disordered" evidence="9">
    <location>
        <begin position="1527"/>
        <end position="1547"/>
    </location>
</feature>
<protein>
    <recommendedName>
        <fullName evidence="10">RING-type domain-containing protein</fullName>
    </recommendedName>
</protein>
<evidence type="ECO:0000256" key="1">
    <source>
        <dbReference type="ARBA" id="ARBA00004906"/>
    </source>
</evidence>
<dbReference type="InterPro" id="IPR047544">
    <property type="entry name" value="RING-HC_RBR_RNF216"/>
</dbReference>
<feature type="compositionally biased region" description="Basic and acidic residues" evidence="9">
    <location>
        <begin position="876"/>
        <end position="906"/>
    </location>
</feature>
<dbReference type="CDD" id="cd20353">
    <property type="entry name" value="Rcat_RBR_RNF216"/>
    <property type="match status" value="1"/>
</dbReference>
<feature type="compositionally biased region" description="Polar residues" evidence="9">
    <location>
        <begin position="164"/>
        <end position="181"/>
    </location>
</feature>
<evidence type="ECO:0000256" key="9">
    <source>
        <dbReference type="SAM" id="MobiDB-lite"/>
    </source>
</evidence>
<gene>
    <name evidence="11" type="ORF">D9619_007652</name>
</gene>
<sequence length="1843" mass="196423">MAGSVIVIDSSPEPELVEPHIQATPILDDDVPDTKIDFQTQGGSSRKDKGKGKAPAPIVYEVSSDGSATTPTHDEDDGEVEFTGMGIHVTTTVPESSEESRKRKCEASDSPIGSGLGSGSGSGTASSFTQGSSSSSTVATSSSCLNPTFASTSTSAFLSASPSGTNPHTNATAGPSGQSYLPSFGSLGPITKKARFETNPVAPRTALTTATPTVQQVQPTGLVVPFGCAAATAAALNEQETGPPALSVNAPAQAPPNAPLIALRNAHPHIYGVIPGGATPHPPGPSYEGALLPPGHFYHDDIPPPAAFYPYANARDGPNYMPLREPVPNQGFAANQARNQVPAYNDNPANQAHNLHAALAARDYNPFPAIAAHHAELNAQLDNDLAAMRNRYQRFPGMLDRLQDGEHDVNAERDRELRVQRRIDEELAQVHEQMRQRLQAAEAQRQLLREAREREGERALERVREREQERLRELERRQERERDVELRMERIRQRAREIRENDARAVRARLDLALKGGRAMGLEQGLGLGQGAGGGGDAWGNFVDGIPLFGNDHDHAANFLEDDIHVAANGTLGNTLNALNDLNGNANANGGNMDADDGLGAFQNQLDDIEDELGDFGDVLDHIGDGIGDLQDDIANAQWHPDDLDGNAVGNNNENNGGIYANPLFAPPVAAPPAPPVHPPAQNANADMLDVDREFDGGHITELSDGEDDIYVPAHAEIHPPRPNPPGGDATVVAAGPTAVGTTAAKTGAEHVGSVAEPRLVVRPLAGPSTISAIPATATIIDVDAFQHAPTPAAATHPPVAGPSNRAGAAASTSTISAPTRPVDPIDTVLASILEVVPDVLPEHAASLARTHFPSFGVMHTAEHVLGLLFESKDYPKRGKGKGKEKGKSKSKEETGGVQGENKEGDGDADFLNAKMKAKPGRTYKRLAIYHLRQSFPHASPAHLATAGSMRYARGHAFLTERLGHVPQIANPHNAHLGVGNDARAHRHRHRLEEIRAQYYGMPARAGPGRANNPGMGMGMPMPAGDDRPNPLWEREERAALRDVVDKDFAKERRWVERRYGLPKSDIGTGVAAANVEIDGASAGGSRAETGVGIGKAKDNGKGKGKAKEVALAGVEDEPVVEGMGVECQCCFAEYAFVRLLLPSFFTTLQLLTFAGYPLCFQQSRMTQCPEAHLFCTSCISQYAAVQLGNMNPSLTCMHADGCAMPFGELELRRVLPRKLMRLYERVLSQKAVEGLEGLEACPFCEWKCVMDAPPELDRLFRCGNVRGDADADEDEEEDDECGVVSCRLCKKLDHTPKSCKEAEEDKHLDGQHAVEEAMTAALMRNCPKCKKAFIKEGGCNKMTCPYCGTHSCYTCRKQITGYDHFDQRPLDPGEPVAPGKCRTHDTRRLEEIHANEVKGAYEKAIAEYKAAHPDADDEQIKVDIPEVPPAPQHNRQNAAGLIGPRRRVAAIMAGGQNIFGNAPWNGVGGAAAAPNIPGWGGGGVAHNPAFPVAQALRNQLAILAAHRAAPRHQMGLPNAIGNVQPAAPAAAGQAPPAQPRAPGEIQGPFLRDPHYWYRPVPLQQQHGNPIGHVGALPQGQHQQPPQDVIMAPPLGNHEHLDGQRRIQEMLLAAAARRRVAEPQPQVPHAPTYPNLFLHRQGAPIALQPFQPQPHPIPAPAAIDPRPHHHHHYHAHRGMLVQPAGANPNPNPDPGVGELGRAIGAHIPFLPIPRRQENAVAGPAYPGIRPGDDRQAVLPPARRFVPHPAPAPVRAPAANIPQAGLEPHGVIGMGMGFGAGMEMGMGFGAGMGMGLNMGMHMGAGGGANNVNGPGNLPQGQGAADTGVPQLGTRDADGHYMRPY</sequence>
<evidence type="ECO:0000313" key="12">
    <source>
        <dbReference type="Proteomes" id="UP000567179"/>
    </source>
</evidence>
<name>A0A8H5ESR8_9AGAR</name>